<dbReference type="Gramene" id="TuG1812G0200003189.01.T05">
    <property type="protein sequence ID" value="TuG1812G0200003189.01.T05.cds471923"/>
    <property type="gene ID" value="TuG1812G0200003189.01"/>
</dbReference>
<dbReference type="Proteomes" id="UP000015106">
    <property type="component" value="Chromosome 2"/>
</dbReference>
<dbReference type="Gramene" id="TuG1812G0200003189.01.T01">
    <property type="protein sequence ID" value="TuG1812G0200003189.01.T01.cds471915"/>
    <property type="gene ID" value="TuG1812G0200003189.01"/>
</dbReference>
<dbReference type="AlphaFoldDB" id="A0A8R7PFM2"/>
<dbReference type="EnsemblPlants" id="TuG1812G0200003189.01.T02">
    <property type="protein sequence ID" value="TuG1812G0200003189.01.T02.cds471915"/>
    <property type="gene ID" value="TuG1812G0200003189.01"/>
</dbReference>
<protein>
    <submittedName>
        <fullName evidence="1">Uncharacterized protein</fullName>
    </submittedName>
</protein>
<sequence>MRCRSGTRRRRWWRLFRGPIWGGYEAGKDAVVAFVGLPSAPFAPSDLPSSYPSCSPAATPPLPPHAVLELEETRTTCGRAQAGDMCAVRLLCFPCVSWAEFYGQYCLSEMCC</sequence>
<evidence type="ECO:0000313" key="1">
    <source>
        <dbReference type="EnsemblPlants" id="TuG1812G0200003189.01.T02.cds471915"/>
    </source>
</evidence>
<dbReference type="Gramene" id="TuG1812G0200003189.01.T04">
    <property type="protein sequence ID" value="TuG1812G0200003189.01.T04.cds471915"/>
    <property type="gene ID" value="TuG1812G0200003189.01"/>
</dbReference>
<accession>A0A8R7PFM2</accession>
<name>A0A8R7PFM2_TRIUA</name>
<evidence type="ECO:0000313" key="2">
    <source>
        <dbReference type="Proteomes" id="UP000015106"/>
    </source>
</evidence>
<reference evidence="1" key="3">
    <citation type="submission" date="2022-06" db="UniProtKB">
        <authorList>
            <consortium name="EnsemblPlants"/>
        </authorList>
    </citation>
    <scope>IDENTIFICATION</scope>
</reference>
<dbReference type="EnsemblPlants" id="TuG1812G0200003189.01.T03">
    <property type="protein sequence ID" value="TuG1812G0200003189.01.T03.cds471915"/>
    <property type="gene ID" value="TuG1812G0200003189.01"/>
</dbReference>
<dbReference type="EnsemblPlants" id="TuG1812G0200003189.01.T01">
    <property type="protein sequence ID" value="TuG1812G0200003189.01.T01.cds471915"/>
    <property type="gene ID" value="TuG1812G0200003189.01"/>
</dbReference>
<proteinExistence type="predicted"/>
<organism evidence="1 2">
    <name type="scientific">Triticum urartu</name>
    <name type="common">Red wild einkorn</name>
    <name type="synonym">Crithodium urartu</name>
    <dbReference type="NCBI Taxonomy" id="4572"/>
    <lineage>
        <taxon>Eukaryota</taxon>
        <taxon>Viridiplantae</taxon>
        <taxon>Streptophyta</taxon>
        <taxon>Embryophyta</taxon>
        <taxon>Tracheophyta</taxon>
        <taxon>Spermatophyta</taxon>
        <taxon>Magnoliopsida</taxon>
        <taxon>Liliopsida</taxon>
        <taxon>Poales</taxon>
        <taxon>Poaceae</taxon>
        <taxon>BOP clade</taxon>
        <taxon>Pooideae</taxon>
        <taxon>Triticodae</taxon>
        <taxon>Triticeae</taxon>
        <taxon>Triticinae</taxon>
        <taxon>Triticum</taxon>
    </lineage>
</organism>
<dbReference type="EnsemblPlants" id="TuG1812G0200003189.01.T05">
    <property type="protein sequence ID" value="TuG1812G0200003189.01.T05.cds471923"/>
    <property type="gene ID" value="TuG1812G0200003189.01"/>
</dbReference>
<keyword evidence="2" id="KW-1185">Reference proteome</keyword>
<reference evidence="1" key="2">
    <citation type="submission" date="2018-03" db="EMBL/GenBank/DDBJ databases">
        <title>The Triticum urartu genome reveals the dynamic nature of wheat genome evolution.</title>
        <authorList>
            <person name="Ling H."/>
            <person name="Ma B."/>
            <person name="Shi X."/>
            <person name="Liu H."/>
            <person name="Dong L."/>
            <person name="Sun H."/>
            <person name="Cao Y."/>
            <person name="Gao Q."/>
            <person name="Zheng S."/>
            <person name="Li Y."/>
            <person name="Yu Y."/>
            <person name="Du H."/>
            <person name="Qi M."/>
            <person name="Li Y."/>
            <person name="Yu H."/>
            <person name="Cui Y."/>
            <person name="Wang N."/>
            <person name="Chen C."/>
            <person name="Wu H."/>
            <person name="Zhao Y."/>
            <person name="Zhang J."/>
            <person name="Li Y."/>
            <person name="Zhou W."/>
            <person name="Zhang B."/>
            <person name="Hu W."/>
            <person name="Eijk M."/>
            <person name="Tang J."/>
            <person name="Witsenboer H."/>
            <person name="Zhao S."/>
            <person name="Li Z."/>
            <person name="Zhang A."/>
            <person name="Wang D."/>
            <person name="Liang C."/>
        </authorList>
    </citation>
    <scope>NUCLEOTIDE SEQUENCE [LARGE SCALE GENOMIC DNA]</scope>
    <source>
        <strain evidence="1">cv. G1812</strain>
    </source>
</reference>
<dbReference type="Gramene" id="TuG1812G0200003189.01.T03">
    <property type="protein sequence ID" value="TuG1812G0200003189.01.T03.cds471915"/>
    <property type="gene ID" value="TuG1812G0200003189.01"/>
</dbReference>
<dbReference type="Gramene" id="TuG1812G0200003189.01.T02">
    <property type="protein sequence ID" value="TuG1812G0200003189.01.T02.cds471915"/>
    <property type="gene ID" value="TuG1812G0200003189.01"/>
</dbReference>
<dbReference type="EnsemblPlants" id="TuG1812G0200003189.01.T04">
    <property type="protein sequence ID" value="TuG1812G0200003189.01.T04.cds471915"/>
    <property type="gene ID" value="TuG1812G0200003189.01"/>
</dbReference>
<reference evidence="2" key="1">
    <citation type="journal article" date="2013" name="Nature">
        <title>Draft genome of the wheat A-genome progenitor Triticum urartu.</title>
        <authorList>
            <person name="Ling H.Q."/>
            <person name="Zhao S."/>
            <person name="Liu D."/>
            <person name="Wang J."/>
            <person name="Sun H."/>
            <person name="Zhang C."/>
            <person name="Fan H."/>
            <person name="Li D."/>
            <person name="Dong L."/>
            <person name="Tao Y."/>
            <person name="Gao C."/>
            <person name="Wu H."/>
            <person name="Li Y."/>
            <person name="Cui Y."/>
            <person name="Guo X."/>
            <person name="Zheng S."/>
            <person name="Wang B."/>
            <person name="Yu K."/>
            <person name="Liang Q."/>
            <person name="Yang W."/>
            <person name="Lou X."/>
            <person name="Chen J."/>
            <person name="Feng M."/>
            <person name="Jian J."/>
            <person name="Zhang X."/>
            <person name="Luo G."/>
            <person name="Jiang Y."/>
            <person name="Liu J."/>
            <person name="Wang Z."/>
            <person name="Sha Y."/>
            <person name="Zhang B."/>
            <person name="Wu H."/>
            <person name="Tang D."/>
            <person name="Shen Q."/>
            <person name="Xue P."/>
            <person name="Zou S."/>
            <person name="Wang X."/>
            <person name="Liu X."/>
            <person name="Wang F."/>
            <person name="Yang Y."/>
            <person name="An X."/>
            <person name="Dong Z."/>
            <person name="Zhang K."/>
            <person name="Zhang X."/>
            <person name="Luo M.C."/>
            <person name="Dvorak J."/>
            <person name="Tong Y."/>
            <person name="Wang J."/>
            <person name="Yang H."/>
            <person name="Li Z."/>
            <person name="Wang D."/>
            <person name="Zhang A."/>
            <person name="Wang J."/>
        </authorList>
    </citation>
    <scope>NUCLEOTIDE SEQUENCE</scope>
    <source>
        <strain evidence="2">cv. G1812</strain>
    </source>
</reference>